<feature type="transmembrane region" description="Helical" evidence="5">
    <location>
        <begin position="59"/>
        <end position="76"/>
    </location>
</feature>
<evidence type="ECO:0000313" key="8">
    <source>
        <dbReference type="Proteomes" id="UP000244892"/>
    </source>
</evidence>
<dbReference type="Pfam" id="PF00015">
    <property type="entry name" value="MCPsignal"/>
    <property type="match status" value="1"/>
</dbReference>
<keyword evidence="8" id="KW-1185">Reference proteome</keyword>
<dbReference type="SUPFAM" id="SSF58104">
    <property type="entry name" value="Methyl-accepting chemotaxis protein (MCP) signaling domain"/>
    <property type="match status" value="1"/>
</dbReference>
<evidence type="ECO:0000256" key="2">
    <source>
        <dbReference type="ARBA" id="ARBA00022481"/>
    </source>
</evidence>
<dbReference type="CDD" id="cd11386">
    <property type="entry name" value="MCP_signal"/>
    <property type="match status" value="1"/>
</dbReference>
<dbReference type="EMBL" id="CP029210">
    <property type="protein sequence ID" value="AWI52835.1"/>
    <property type="molecule type" value="Genomic_DNA"/>
</dbReference>
<feature type="domain" description="Methyl-accepting transducer" evidence="6">
    <location>
        <begin position="244"/>
        <end position="473"/>
    </location>
</feature>
<dbReference type="GO" id="GO:0005886">
    <property type="term" value="C:plasma membrane"/>
    <property type="evidence" value="ECO:0007669"/>
    <property type="project" value="TreeGrafter"/>
</dbReference>
<accession>A0A2U8FP78</accession>
<name>A0A2U8FP78_9BURK</name>
<dbReference type="GO" id="GO:0007165">
    <property type="term" value="P:signal transduction"/>
    <property type="evidence" value="ECO:0007669"/>
    <property type="project" value="UniProtKB-KW"/>
</dbReference>
<keyword evidence="4" id="KW-0807">Transducer</keyword>
<dbReference type="FunFam" id="1.10.287.950:FF:000001">
    <property type="entry name" value="Methyl-accepting chemotaxis sensory transducer"/>
    <property type="match status" value="1"/>
</dbReference>
<keyword evidence="5" id="KW-0472">Membrane</keyword>
<dbReference type="Gene3D" id="1.10.287.950">
    <property type="entry name" value="Methyl-accepting chemotaxis protein"/>
    <property type="match status" value="1"/>
</dbReference>
<dbReference type="InterPro" id="IPR004090">
    <property type="entry name" value="Chemotax_Me-accpt_rcpt"/>
</dbReference>
<feature type="transmembrane region" description="Helical" evidence="5">
    <location>
        <begin position="35"/>
        <end position="53"/>
    </location>
</feature>
<dbReference type="PANTHER" id="PTHR43531">
    <property type="entry name" value="PROTEIN ICFG"/>
    <property type="match status" value="1"/>
</dbReference>
<evidence type="ECO:0000259" key="6">
    <source>
        <dbReference type="PROSITE" id="PS50111"/>
    </source>
</evidence>
<comment type="subcellular location">
    <subcellularLocation>
        <location evidence="1">Membrane</location>
    </subcellularLocation>
</comment>
<proteinExistence type="inferred from homology"/>
<evidence type="ECO:0000256" key="4">
    <source>
        <dbReference type="PROSITE-ProRule" id="PRU00284"/>
    </source>
</evidence>
<reference evidence="7 8" key="1">
    <citation type="submission" date="2018-05" db="EMBL/GenBank/DDBJ databases">
        <title>complete genome sequence of Aquabacterium olei NBRC 110486.</title>
        <authorList>
            <person name="Tang B."/>
            <person name="Chang J."/>
            <person name="Zhang L."/>
            <person name="Yang H."/>
        </authorList>
    </citation>
    <scope>NUCLEOTIDE SEQUENCE [LARGE SCALE GENOMIC DNA]</scope>
    <source>
        <strain evidence="7 8">NBRC 110486</strain>
    </source>
</reference>
<keyword evidence="2" id="KW-0488">Methylation</keyword>
<dbReference type="InterPro" id="IPR004089">
    <property type="entry name" value="MCPsignal_dom"/>
</dbReference>
<dbReference type="KEGG" id="aon:DEH84_04920"/>
<evidence type="ECO:0000256" key="3">
    <source>
        <dbReference type="ARBA" id="ARBA00029447"/>
    </source>
</evidence>
<keyword evidence="5" id="KW-1133">Transmembrane helix</keyword>
<dbReference type="PANTHER" id="PTHR43531:SF14">
    <property type="entry name" value="METHYL-ACCEPTING CHEMOTAXIS PROTEIN I-RELATED"/>
    <property type="match status" value="1"/>
</dbReference>
<gene>
    <name evidence="7" type="ORF">DEH84_04920</name>
</gene>
<dbReference type="GO" id="GO:0006935">
    <property type="term" value="P:chemotaxis"/>
    <property type="evidence" value="ECO:0007669"/>
    <property type="project" value="InterPro"/>
</dbReference>
<dbReference type="InterPro" id="IPR051310">
    <property type="entry name" value="MCP_chemotaxis"/>
</dbReference>
<feature type="transmembrane region" description="Helical" evidence="5">
    <location>
        <begin position="83"/>
        <end position="102"/>
    </location>
</feature>
<dbReference type="PRINTS" id="PR00260">
    <property type="entry name" value="CHEMTRNSDUCR"/>
</dbReference>
<evidence type="ECO:0000313" key="7">
    <source>
        <dbReference type="EMBL" id="AWI52835.1"/>
    </source>
</evidence>
<dbReference type="Proteomes" id="UP000244892">
    <property type="component" value="Chromosome"/>
</dbReference>
<evidence type="ECO:0000256" key="1">
    <source>
        <dbReference type="ARBA" id="ARBA00004370"/>
    </source>
</evidence>
<keyword evidence="5" id="KW-0812">Transmembrane</keyword>
<evidence type="ECO:0000256" key="5">
    <source>
        <dbReference type="SAM" id="Phobius"/>
    </source>
</evidence>
<dbReference type="SMART" id="SM00283">
    <property type="entry name" value="MA"/>
    <property type="match status" value="1"/>
</dbReference>
<dbReference type="GO" id="GO:0004888">
    <property type="term" value="F:transmembrane signaling receptor activity"/>
    <property type="evidence" value="ECO:0007669"/>
    <property type="project" value="InterPro"/>
</dbReference>
<organism evidence="7 8">
    <name type="scientific">Aquabacterium olei</name>
    <dbReference type="NCBI Taxonomy" id="1296669"/>
    <lineage>
        <taxon>Bacteria</taxon>
        <taxon>Pseudomonadati</taxon>
        <taxon>Pseudomonadota</taxon>
        <taxon>Betaproteobacteria</taxon>
        <taxon>Burkholderiales</taxon>
        <taxon>Aquabacterium</taxon>
    </lineage>
</organism>
<feature type="transmembrane region" description="Helical" evidence="5">
    <location>
        <begin position="131"/>
        <end position="149"/>
    </location>
</feature>
<dbReference type="AlphaFoldDB" id="A0A2U8FP78"/>
<protein>
    <submittedName>
        <fullName evidence="7">Chemotaxis protein</fullName>
    </submittedName>
</protein>
<dbReference type="PROSITE" id="PS50111">
    <property type="entry name" value="CHEMOTAXIS_TRANSDUC_2"/>
    <property type="match status" value="1"/>
</dbReference>
<sequence length="490" mass="51132">MRPSSLSEEGLIMSTRLPASVSSLPASPWYRGSDAVVLVAIGVTWLGALAYTVSYGGLALTFTVGLLILLAGLGVSRASNGQALSQCVLPVLGMAMVALLIHTSRGHNEAHFAVFAFMAVLVVYRRSMPVVLGAGAIAVHHLSFNQFQAWGWGPICFTEPSFMRVVEHALYVVAESAILLFLAARARADFRVAEQLMNVAERIQGEDGTVDLSVAHETPASPVTAKMFAALRHIEDAVSEVRVAAQAIQQATGEIAAGNQALSARTEQAAASIAETASSVEQIAATIKQTTDHAHEANTLAGSASRVAGQGGDAVHQVVDTMTGIQQASRKITDIIGVIDGIAFQTNILALNAAVEAARAGEQGRGFAVVAGEVRTLAQRSAEAAREIKQLITSSVEQVDTGTALVGNTGTIIGDVVEQVRRVTVLVGEITASSSEQNSGIGLLNSSINRLDEATQHNAALVEETAAAAASLRQQADALVASVSVFRTVR</sequence>
<comment type="similarity">
    <text evidence="3">Belongs to the methyl-accepting chemotaxis (MCP) protein family.</text>
</comment>